<dbReference type="InterPro" id="IPR039272">
    <property type="entry name" value="CLEC16A/TT9"/>
</dbReference>
<proteinExistence type="inferred from homology"/>
<evidence type="ECO:0000256" key="1">
    <source>
        <dbReference type="ARBA" id="ARBA00006441"/>
    </source>
</evidence>
<comment type="caution">
    <text evidence="6">The sequence shown here is derived from an EMBL/GenBank/DDBJ whole genome shotgun (WGS) entry which is preliminary data.</text>
</comment>
<feature type="compositionally biased region" description="Polar residues" evidence="3">
    <location>
        <begin position="1"/>
        <end position="11"/>
    </location>
</feature>
<accession>A0ABD1YXT8</accession>
<organism evidence="6 7">
    <name type="scientific">Riccia fluitans</name>
    <dbReference type="NCBI Taxonomy" id="41844"/>
    <lineage>
        <taxon>Eukaryota</taxon>
        <taxon>Viridiplantae</taxon>
        <taxon>Streptophyta</taxon>
        <taxon>Embryophyta</taxon>
        <taxon>Marchantiophyta</taxon>
        <taxon>Marchantiopsida</taxon>
        <taxon>Marchantiidae</taxon>
        <taxon>Marchantiales</taxon>
        <taxon>Ricciaceae</taxon>
        <taxon>Riccia</taxon>
    </lineage>
</organism>
<dbReference type="EMBL" id="JBHFFA010000003">
    <property type="protein sequence ID" value="KAL2635600.1"/>
    <property type="molecule type" value="Genomic_DNA"/>
</dbReference>
<keyword evidence="7" id="KW-1185">Reference proteome</keyword>
<comment type="similarity">
    <text evidence="1">Belongs to the CLEC16A/gop-1 family.</text>
</comment>
<gene>
    <name evidence="6" type="ORF">R1flu_007079</name>
</gene>
<feature type="domain" description="FPL" evidence="4">
    <location>
        <begin position="94"/>
        <end position="245"/>
    </location>
</feature>
<feature type="domain" description="CLEC16A/TT9 C-terminal" evidence="5">
    <location>
        <begin position="297"/>
        <end position="437"/>
    </location>
</feature>
<feature type="region of interest" description="Disordered" evidence="3">
    <location>
        <begin position="1"/>
        <end position="24"/>
    </location>
</feature>
<dbReference type="SUPFAM" id="SSF48371">
    <property type="entry name" value="ARM repeat"/>
    <property type="match status" value="1"/>
</dbReference>
<dbReference type="AlphaFoldDB" id="A0ABD1YXT8"/>
<dbReference type="PANTHER" id="PTHR21481:SF0">
    <property type="entry name" value="PROTEIN CLEC16A"/>
    <property type="match status" value="1"/>
</dbReference>
<evidence type="ECO:0008006" key="8">
    <source>
        <dbReference type="Google" id="ProtNLM"/>
    </source>
</evidence>
<dbReference type="InterPro" id="IPR045820">
    <property type="entry name" value="CLEC16A/TT9_C"/>
</dbReference>
<reference evidence="6 7" key="1">
    <citation type="submission" date="2024-09" db="EMBL/GenBank/DDBJ databases">
        <title>Chromosome-scale assembly of Riccia fluitans.</title>
        <authorList>
            <person name="Paukszto L."/>
            <person name="Sawicki J."/>
            <person name="Karawczyk K."/>
            <person name="Piernik-Szablinska J."/>
            <person name="Szczecinska M."/>
            <person name="Mazdziarz M."/>
        </authorList>
    </citation>
    <scope>NUCLEOTIDE SEQUENCE [LARGE SCALE GENOMIC DNA]</scope>
    <source>
        <strain evidence="6">Rf_01</strain>
        <tissue evidence="6">Aerial parts of the thallus</tissue>
    </source>
</reference>
<evidence type="ECO:0000313" key="6">
    <source>
        <dbReference type="EMBL" id="KAL2635600.1"/>
    </source>
</evidence>
<evidence type="ECO:0000259" key="5">
    <source>
        <dbReference type="Pfam" id="PF19439"/>
    </source>
</evidence>
<name>A0ABD1YXT8_9MARC</name>
<keyword evidence="2" id="KW-0072">Autophagy</keyword>
<dbReference type="PANTHER" id="PTHR21481">
    <property type="entry name" value="PROTEIN CLEC16A"/>
    <property type="match status" value="1"/>
</dbReference>
<evidence type="ECO:0000259" key="4">
    <source>
        <dbReference type="Pfam" id="PF09758"/>
    </source>
</evidence>
<dbReference type="InterPro" id="IPR019155">
    <property type="entry name" value="CLEC16A/TT9_N"/>
</dbReference>
<feature type="region of interest" description="Disordered" evidence="3">
    <location>
        <begin position="416"/>
        <end position="450"/>
    </location>
</feature>
<dbReference type="Pfam" id="PF19439">
    <property type="entry name" value="CLEC16A_C"/>
    <property type="match status" value="1"/>
</dbReference>
<dbReference type="InterPro" id="IPR016024">
    <property type="entry name" value="ARM-type_fold"/>
</dbReference>
<evidence type="ECO:0000313" key="7">
    <source>
        <dbReference type="Proteomes" id="UP001605036"/>
    </source>
</evidence>
<evidence type="ECO:0000256" key="2">
    <source>
        <dbReference type="ARBA" id="ARBA00023006"/>
    </source>
</evidence>
<evidence type="ECO:0000256" key="3">
    <source>
        <dbReference type="SAM" id="MobiDB-lite"/>
    </source>
</evidence>
<dbReference type="Pfam" id="PF09758">
    <property type="entry name" value="FPL"/>
    <property type="match status" value="1"/>
</dbReference>
<protein>
    <recommendedName>
        <fullName evidence="8">FPL domain-containing protein</fullName>
    </recommendedName>
</protein>
<dbReference type="GO" id="GO:0006914">
    <property type="term" value="P:autophagy"/>
    <property type="evidence" value="ECO:0007669"/>
    <property type="project" value="UniProtKB-KW"/>
</dbReference>
<dbReference type="Proteomes" id="UP001605036">
    <property type="component" value="Unassembled WGS sequence"/>
</dbReference>
<feature type="compositionally biased region" description="Polar residues" evidence="3">
    <location>
        <begin position="416"/>
        <end position="427"/>
    </location>
</feature>
<sequence>MPDPQTLSSQRLTEEEDGINPFERSSLQETGQVVRFQCISHQFCRNSWNTSGLIMWFWKSRERFSLDELKYLNEQLQRVTAVNDSNKDFVIETLRSIAEHMIWGDQHDPSFFDYFMEKQVMAHFLRILKDSNKNSGVAVQLLQTLSIIIGNIRSEHAIYYLFSNEYINNLITYPFDFRHEETLAYYISFLRTISTKLDHNTVSFFIKTKNDEVISFPLYSEAIKLFHHEESMVRIAVRTLTLNVYNVDDECIQNFVMSTPVVGYFSDLVTFLRQQSINLDGLVAEAARTPQSAATIGRLEGAIAEIGDLLFYCNDIMCSGIPRLNELMSKHIANLLVLPVLIPSLCPDADAATSTGGLQVTPLCSMYLLSRLTHIVKRKPLVNYISAGLLQSTQPASSGAKENGFEGSSVSALRSLNEDVTSESSPTLKEERGVKSEGNVYSSNEMENEGANHMTNCESRSMSPRESLLAHLLHDDEKLVLASLCVLVSLLQNEALDDMLLDALGILPRRKRHKQMLLQALMGNQSEEEPELFSDPPERFEDDVTLRIQNFKIGDYVDFVNVPNKPSSDYAGDPDASGLRTKHRSEVLNALMQLLCRRPPPCAEALWHAGWLLRQLLPFHEHRLSLRRLSLLDSAYAAAREDIIKELTDCWCDVIPSVVNDEWKVCRKALESPSLQRDSSFVLLPKSPDPRAEGDVSSSVIGERMRAAVKVFVALHQMKSFLSEGTWPEFPVLAEPREEAGSFVSRLGLKLSSVRVGTEVDLIEGKAMPCRVAFERGKERSVVLLVVHKEKDAAGWLILADETPSRDGRGIVRVIAPLAGSKPRVDDDHPRWLHLRIRSPHWPSADAGKLGTGGSRVKRLVDGRWTLAFSDEQSCKNAKVLVAEMIEIQSKLVKEVLAPLLDPSPPHKSLEQLVSENHICNS</sequence>